<dbReference type="Pfam" id="PF00050">
    <property type="entry name" value="Kazal_1"/>
    <property type="match status" value="1"/>
</dbReference>
<feature type="signal peptide" evidence="4">
    <location>
        <begin position="1"/>
        <end position="20"/>
    </location>
</feature>
<dbReference type="GO" id="GO:0005576">
    <property type="term" value="C:extracellular region"/>
    <property type="evidence" value="ECO:0007669"/>
    <property type="project" value="TreeGrafter"/>
</dbReference>
<dbReference type="Gene3D" id="3.30.60.30">
    <property type="match status" value="2"/>
</dbReference>
<evidence type="ECO:0000313" key="6">
    <source>
        <dbReference type="EMBL" id="CAL1545353.1"/>
    </source>
</evidence>
<evidence type="ECO:0000256" key="1">
    <source>
        <dbReference type="ARBA" id="ARBA00022690"/>
    </source>
</evidence>
<dbReference type="InterPro" id="IPR002350">
    <property type="entry name" value="Kazal_dom"/>
</dbReference>
<feature type="domain" description="Kazal-like" evidence="5">
    <location>
        <begin position="79"/>
        <end position="131"/>
    </location>
</feature>
<dbReference type="PROSITE" id="PS51465">
    <property type="entry name" value="KAZAL_2"/>
    <property type="match status" value="2"/>
</dbReference>
<feature type="chain" id="PRO_5043909541" description="Kazal-like domain-containing protein" evidence="4">
    <location>
        <begin position="21"/>
        <end position="163"/>
    </location>
</feature>
<comment type="caution">
    <text evidence="6">The sequence shown here is derived from an EMBL/GenBank/DDBJ whole genome shotgun (WGS) entry which is preliminary data.</text>
</comment>
<keyword evidence="2" id="KW-0722">Serine protease inhibitor</keyword>
<reference evidence="6 7" key="1">
    <citation type="submission" date="2024-04" db="EMBL/GenBank/DDBJ databases">
        <authorList>
            <consortium name="Genoscope - CEA"/>
            <person name="William W."/>
        </authorList>
    </citation>
    <scope>NUCLEOTIDE SEQUENCE [LARGE SCALE GENOMIC DNA]</scope>
</reference>
<keyword evidence="4" id="KW-0732">Signal</keyword>
<dbReference type="Pfam" id="PF07648">
    <property type="entry name" value="Kazal_2"/>
    <property type="match status" value="1"/>
</dbReference>
<dbReference type="Proteomes" id="UP001497497">
    <property type="component" value="Unassembled WGS sequence"/>
</dbReference>
<accession>A0AAV2IEL3</accession>
<keyword evidence="1" id="KW-0646">Protease inhibitor</keyword>
<organism evidence="6 7">
    <name type="scientific">Lymnaea stagnalis</name>
    <name type="common">Great pond snail</name>
    <name type="synonym">Helix stagnalis</name>
    <dbReference type="NCBI Taxonomy" id="6523"/>
    <lineage>
        <taxon>Eukaryota</taxon>
        <taxon>Metazoa</taxon>
        <taxon>Spiralia</taxon>
        <taxon>Lophotrochozoa</taxon>
        <taxon>Mollusca</taxon>
        <taxon>Gastropoda</taxon>
        <taxon>Heterobranchia</taxon>
        <taxon>Euthyneura</taxon>
        <taxon>Panpulmonata</taxon>
        <taxon>Hygrophila</taxon>
        <taxon>Lymnaeoidea</taxon>
        <taxon>Lymnaeidae</taxon>
        <taxon>Lymnaea</taxon>
    </lineage>
</organism>
<evidence type="ECO:0000256" key="2">
    <source>
        <dbReference type="ARBA" id="ARBA00022900"/>
    </source>
</evidence>
<feature type="domain" description="Kazal-like" evidence="5">
    <location>
        <begin position="23"/>
        <end position="78"/>
    </location>
</feature>
<dbReference type="AlphaFoldDB" id="A0AAV2IEL3"/>
<dbReference type="PANTHER" id="PTHR10913:SF45">
    <property type="entry name" value="FOLLISTATIN, ISOFORM A-RELATED"/>
    <property type="match status" value="1"/>
</dbReference>
<name>A0AAV2IEL3_LYMST</name>
<dbReference type="EMBL" id="CAXITT010000701">
    <property type="protein sequence ID" value="CAL1545353.1"/>
    <property type="molecule type" value="Genomic_DNA"/>
</dbReference>
<dbReference type="CDD" id="cd00104">
    <property type="entry name" value="KAZAL_FS"/>
    <property type="match status" value="2"/>
</dbReference>
<evidence type="ECO:0000256" key="4">
    <source>
        <dbReference type="SAM" id="SignalP"/>
    </source>
</evidence>
<dbReference type="SMART" id="SM00280">
    <property type="entry name" value="KAZAL"/>
    <property type="match status" value="2"/>
</dbReference>
<dbReference type="InterPro" id="IPR036058">
    <property type="entry name" value="Kazal_dom_sf"/>
</dbReference>
<proteinExistence type="predicted"/>
<dbReference type="PANTHER" id="PTHR10913">
    <property type="entry name" value="FOLLISTATIN-RELATED"/>
    <property type="match status" value="1"/>
</dbReference>
<gene>
    <name evidence="6" type="ORF">GSLYS_00018836001</name>
</gene>
<sequence>MAMSLTTLASSFIAITAVVCLPTPHGNRCETIGCYKILSPVCGSDGETYANECNLNRTNCLRDPENQITKVKDGYCEEVQDGCPTSCPLSEQLVCGSNGVTYTTLCGLTRSNCRKPLSERATFAYMGRCVETTTATPSPAVNHVATAVAQRAHRKVDLTYARL</sequence>
<dbReference type="GO" id="GO:0030154">
    <property type="term" value="P:cell differentiation"/>
    <property type="evidence" value="ECO:0007669"/>
    <property type="project" value="TreeGrafter"/>
</dbReference>
<dbReference type="GO" id="GO:0004867">
    <property type="term" value="F:serine-type endopeptidase inhibitor activity"/>
    <property type="evidence" value="ECO:0007669"/>
    <property type="project" value="UniProtKB-KW"/>
</dbReference>
<evidence type="ECO:0000256" key="3">
    <source>
        <dbReference type="ARBA" id="ARBA00023157"/>
    </source>
</evidence>
<keyword evidence="7" id="KW-1185">Reference proteome</keyword>
<dbReference type="InterPro" id="IPR050653">
    <property type="entry name" value="Prot_Inhib_GrowthFact_Antg"/>
</dbReference>
<evidence type="ECO:0000259" key="5">
    <source>
        <dbReference type="PROSITE" id="PS51465"/>
    </source>
</evidence>
<keyword evidence="3" id="KW-1015">Disulfide bond</keyword>
<dbReference type="SUPFAM" id="SSF100895">
    <property type="entry name" value="Kazal-type serine protease inhibitors"/>
    <property type="match status" value="2"/>
</dbReference>
<evidence type="ECO:0000313" key="7">
    <source>
        <dbReference type="Proteomes" id="UP001497497"/>
    </source>
</evidence>
<protein>
    <recommendedName>
        <fullName evidence="5">Kazal-like domain-containing protein</fullName>
    </recommendedName>
</protein>